<keyword evidence="1" id="KW-0472">Membrane</keyword>
<gene>
    <name evidence="2" type="ORF">PFISCL1PPCAC_9642</name>
</gene>
<reference evidence="2" key="1">
    <citation type="submission" date="2023-10" db="EMBL/GenBank/DDBJ databases">
        <title>Genome assembly of Pristionchus species.</title>
        <authorList>
            <person name="Yoshida K."/>
            <person name="Sommer R.J."/>
        </authorList>
    </citation>
    <scope>NUCLEOTIDE SEQUENCE</scope>
    <source>
        <strain evidence="2">RS5133</strain>
    </source>
</reference>
<dbReference type="AlphaFoldDB" id="A0AAV5VK81"/>
<feature type="transmembrane region" description="Helical" evidence="1">
    <location>
        <begin position="29"/>
        <end position="52"/>
    </location>
</feature>
<proteinExistence type="predicted"/>
<evidence type="ECO:0000256" key="1">
    <source>
        <dbReference type="SAM" id="Phobius"/>
    </source>
</evidence>
<keyword evidence="1" id="KW-0812">Transmembrane</keyword>
<protein>
    <submittedName>
        <fullName evidence="2">Uncharacterized protein</fullName>
    </submittedName>
</protein>
<evidence type="ECO:0000313" key="2">
    <source>
        <dbReference type="EMBL" id="GMT18345.1"/>
    </source>
</evidence>
<accession>A0AAV5VK81</accession>
<comment type="caution">
    <text evidence="2">The sequence shown here is derived from an EMBL/GenBank/DDBJ whole genome shotgun (WGS) entry which is preliminary data.</text>
</comment>
<keyword evidence="3" id="KW-1185">Reference proteome</keyword>
<organism evidence="2 3">
    <name type="scientific">Pristionchus fissidentatus</name>
    <dbReference type="NCBI Taxonomy" id="1538716"/>
    <lineage>
        <taxon>Eukaryota</taxon>
        <taxon>Metazoa</taxon>
        <taxon>Ecdysozoa</taxon>
        <taxon>Nematoda</taxon>
        <taxon>Chromadorea</taxon>
        <taxon>Rhabditida</taxon>
        <taxon>Rhabditina</taxon>
        <taxon>Diplogasteromorpha</taxon>
        <taxon>Diplogasteroidea</taxon>
        <taxon>Neodiplogasteridae</taxon>
        <taxon>Pristionchus</taxon>
    </lineage>
</organism>
<dbReference type="Proteomes" id="UP001432322">
    <property type="component" value="Unassembled WGS sequence"/>
</dbReference>
<sequence>LLIPICADFLYRFIILPRSKHVTLGDSRIPLSSLFFLLQLFLRLFLPLLLFLRRFGLLSLSLFPTIVTMEEGYCISSLSQSDP</sequence>
<feature type="non-terminal residue" evidence="2">
    <location>
        <position position="1"/>
    </location>
</feature>
<name>A0AAV5VK81_9BILA</name>
<evidence type="ECO:0000313" key="3">
    <source>
        <dbReference type="Proteomes" id="UP001432322"/>
    </source>
</evidence>
<keyword evidence="1" id="KW-1133">Transmembrane helix</keyword>
<dbReference type="EMBL" id="BTSY01000003">
    <property type="protein sequence ID" value="GMT18345.1"/>
    <property type="molecule type" value="Genomic_DNA"/>
</dbReference>